<dbReference type="EMBL" id="JACEIB010000027">
    <property type="protein sequence ID" value="MBA2936415.1"/>
    <property type="molecule type" value="Genomic_DNA"/>
</dbReference>
<evidence type="ECO:0000256" key="2">
    <source>
        <dbReference type="SAM" id="SignalP"/>
    </source>
</evidence>
<accession>A0A838LCG2</accession>
<evidence type="ECO:0000313" key="3">
    <source>
        <dbReference type="EMBL" id="MBA2936415.1"/>
    </source>
</evidence>
<keyword evidence="1" id="KW-0812">Transmembrane</keyword>
<gene>
    <name evidence="3" type="ORF">HZF05_20220</name>
</gene>
<dbReference type="RefSeq" id="WP_160364267.1">
    <property type="nucleotide sequence ID" value="NZ_JACEIB010000027.1"/>
</dbReference>
<evidence type="ECO:0000313" key="4">
    <source>
        <dbReference type="Proteomes" id="UP000570166"/>
    </source>
</evidence>
<comment type="caution">
    <text evidence="3">The sequence shown here is derived from an EMBL/GenBank/DDBJ whole genome shotgun (WGS) entry which is preliminary data.</text>
</comment>
<feature type="transmembrane region" description="Helical" evidence="1">
    <location>
        <begin position="576"/>
        <end position="597"/>
    </location>
</feature>
<feature type="chain" id="PRO_5042609202" evidence="2">
    <location>
        <begin position="25"/>
        <end position="610"/>
    </location>
</feature>
<protein>
    <submittedName>
        <fullName evidence="3">Cellulose biosynthesis cyclic di-GMP-binding regulatory protein BcsB</fullName>
    </submittedName>
</protein>
<dbReference type="UniPathway" id="UPA00694"/>
<keyword evidence="4" id="KW-1185">Reference proteome</keyword>
<organism evidence="3 4">
    <name type="scientific">Sphingomonas chungangi</name>
    <dbReference type="NCBI Taxonomy" id="2683589"/>
    <lineage>
        <taxon>Bacteria</taxon>
        <taxon>Pseudomonadati</taxon>
        <taxon>Pseudomonadota</taxon>
        <taxon>Alphaproteobacteria</taxon>
        <taxon>Sphingomonadales</taxon>
        <taxon>Sphingomonadaceae</taxon>
        <taxon>Sphingomonas</taxon>
    </lineage>
</organism>
<keyword evidence="2" id="KW-0732">Signal</keyword>
<evidence type="ECO:0000256" key="1">
    <source>
        <dbReference type="SAM" id="Phobius"/>
    </source>
</evidence>
<name>A0A838LCG2_9SPHN</name>
<reference evidence="3 4" key="1">
    <citation type="submission" date="2020-07" db="EMBL/GenBank/DDBJ databases">
        <authorList>
            <person name="Sun Q."/>
        </authorList>
    </citation>
    <scope>NUCLEOTIDE SEQUENCE [LARGE SCALE GENOMIC DNA]</scope>
    <source>
        <strain evidence="3 4">CGMCC 1.13654</strain>
    </source>
</reference>
<proteinExistence type="predicted"/>
<keyword evidence="1" id="KW-0472">Membrane</keyword>
<dbReference type="AlphaFoldDB" id="A0A838LCG2"/>
<sequence length="610" mass="61721">MAALLASAAVGLPTAMAQAPVASAASPSANQTSPAASTAPLLSLAGIGYRDGIEFTGYEGKRDLFFTVPSGAWLSGTHLLLPYEASAATGAGRRTLTVMAGGKVLRQIALTDGAGVADIPVPAEAIDGGTLRATLIYSGGEGANRCQDRRMGADHLHLDPEGGLALDIAAGAQVPVSVAAALIGPKPAIAMPASPTSEQAAAALTVIAARGGGTLGTGGAVQIAGASDPALRSTNDGGKPGLAIGGQDPAAAARAAFSGLSDLLAAPTIQQLTLRPHRDDKLHLGDLGADPRAVEIADEGGWTIALPASRLPKGKTVKGLSIDVAAVPDGNPHRASLSAWMNGVLLGSVPMADEGATHLDVRVPDGMVHSLNGIEVRVTRQQNTDCGDIPRGFPVQLLGTSEVLLGDAGKLEAFHDFAAASGQGLTVVVPDASALPLAGKAVAGLVGADVPIRVSYGTMPADGPVLYVGATPPPGTTPKVGLAGGRITLADDKGQADIDLPDAGTQTLAQLLDANGRPILWVRPATQGPVPATLWLDQGDVAFVSGDGSVTPLSTAHDRLTPLIGPPPPPPWWQTYQHWIFLVLGLLVGILIVAWSFRPSIKKAKPGQEL</sequence>
<feature type="signal peptide" evidence="2">
    <location>
        <begin position="1"/>
        <end position="24"/>
    </location>
</feature>
<dbReference type="Gene3D" id="2.60.120.260">
    <property type="entry name" value="Galactose-binding domain-like"/>
    <property type="match status" value="1"/>
</dbReference>
<dbReference type="Proteomes" id="UP000570166">
    <property type="component" value="Unassembled WGS sequence"/>
</dbReference>
<keyword evidence="1" id="KW-1133">Transmembrane helix</keyword>